<dbReference type="GO" id="GO:0004252">
    <property type="term" value="F:serine-type endopeptidase activity"/>
    <property type="evidence" value="ECO:0007669"/>
    <property type="project" value="UniProtKB-UniRule"/>
</dbReference>
<evidence type="ECO:0000313" key="9">
    <source>
        <dbReference type="EMBL" id="RZU62464.1"/>
    </source>
</evidence>
<feature type="signal peptide" evidence="7">
    <location>
        <begin position="1"/>
        <end position="30"/>
    </location>
</feature>
<evidence type="ECO:0000256" key="5">
    <source>
        <dbReference type="PIRSR" id="PIRSR615500-1"/>
    </source>
</evidence>
<feature type="active site" description="Charge relay system" evidence="5 6">
    <location>
        <position position="429"/>
    </location>
</feature>
<feature type="active site" description="Charge relay system" evidence="5 6">
    <location>
        <position position="260"/>
    </location>
</feature>
<keyword evidence="2 6" id="KW-0645">Protease</keyword>
<dbReference type="Proteomes" id="UP000292685">
    <property type="component" value="Unassembled WGS sequence"/>
</dbReference>
<protein>
    <submittedName>
        <fullName evidence="9">Subtilase family protein</fullName>
    </submittedName>
</protein>
<evidence type="ECO:0000256" key="7">
    <source>
        <dbReference type="SAM" id="SignalP"/>
    </source>
</evidence>
<evidence type="ECO:0000256" key="4">
    <source>
        <dbReference type="ARBA" id="ARBA00022825"/>
    </source>
</evidence>
<dbReference type="InterPro" id="IPR036852">
    <property type="entry name" value="Peptidase_S8/S53_dom_sf"/>
</dbReference>
<dbReference type="PANTHER" id="PTHR43806:SF11">
    <property type="entry name" value="CEREVISIN-RELATED"/>
    <property type="match status" value="1"/>
</dbReference>
<sequence>MPRIKRTTAGVAALALGASLLGLTPPTATATPQGPENPIVGQNDAGGPAAVTLINGDTIFVSTSSDGHPTAIVPSGRDYFTRIVNEDLYVFPADAQGFLASGQLDSELFNVTGLIRQGYADADSDSLPLIMQGATSAVARTAGIDVVTTLDSIDATALTLGKDTAARSYQQLVDAKVFSSDSEKKIWLDARVEPSEVDLDPATGVAQAGAEEAWDLGFNGQGTKVAVLDTGYDADHPDLTDQVTDTKDFTGEGIEDGQGHGTHVASTISGAGAADPSKTGMAPESELLIGKVLGTNGGQTSWIIAGMEWAVEQEADVVNMSLGSSQPTDCTDPMSLASEELSTQSQTLFVVAAGNSGARETVSAPGCAEGVLTVGAVDSEGAPAAFSSRGATLGGHNIKPDLAAPGVEILGAKAGGAEGDAYVKMSGTSMAAPHVAGAAALLRQAHPDYSAQQLKSALVSSAKPDASGDVYTSGSGELWTPDAITTELTSDVSVELGDFDWPHGKFQRSTEQVTYNNTSEAPIKLKLKVEDLTGADGQKVPAHLIKLGAGQITVPANGSASVEVTASGDAKNLREGAYGEIGARIVATQIGDKETRAVTSVGFWLEPKTVDVTFKSIDRNGDNAVRGYLDLTDMHQPARTMNYFSGEDLTLRVRAGDYVVSSFIGTQGGGGADSYAYVGDPEMSLTEDTTVVLDARETTRVELAGDRPMQIRSGSLGFDRSWDDKWRLAASYVAGSATELYVSPTDKVKYGTFSFGTYLRAFDPAVSTADSSYVYNLAFTEEDRVSRDQLHEVPDSALGLVSESWHAQSSGPWNSQDWTRVMPEEAGADPFFTAVSSPLTSPMKRTAYYSADIPWQQLAQSGQINQFPEIWFDPVRRYKAGSDSIVDWFKLPTNTGMAMTASGEPSRVAERQGNLVGFSFPQWKDSEVGRVGLGGLADVGNLSIYENGVLLDSFSTPSGASQLALESSKVTAVVDQRRLRRDNYWDLGLRTSTSFSFDSQAPAGDEVVPLPIALPRLDAEVDDFNRAPSEAEYPVSVNLQGQNGYNPGGIAAMTARVNYENLQGADDLLVEDSTWSEAKVIEQDGRWKVLVDNSAAVNGFVTLRLTIEDANGTTIDQTIEHLYGVDD</sequence>
<evidence type="ECO:0000256" key="1">
    <source>
        <dbReference type="ARBA" id="ARBA00011073"/>
    </source>
</evidence>
<dbReference type="PROSITE" id="PS00138">
    <property type="entry name" value="SUBTILASE_SER"/>
    <property type="match status" value="1"/>
</dbReference>
<dbReference type="Gene3D" id="3.40.50.200">
    <property type="entry name" value="Peptidase S8/S53 domain"/>
    <property type="match status" value="1"/>
</dbReference>
<dbReference type="InterPro" id="IPR050131">
    <property type="entry name" value="Peptidase_S8_subtilisin-like"/>
</dbReference>
<dbReference type="SUPFAM" id="SSF52743">
    <property type="entry name" value="Subtilisin-like"/>
    <property type="match status" value="1"/>
</dbReference>
<reference evidence="9 10" key="1">
    <citation type="submission" date="2019-02" db="EMBL/GenBank/DDBJ databases">
        <title>Sequencing the genomes of 1000 actinobacteria strains.</title>
        <authorList>
            <person name="Klenk H.-P."/>
        </authorList>
    </citation>
    <scope>NUCLEOTIDE SEQUENCE [LARGE SCALE GENOMIC DNA]</scope>
    <source>
        <strain evidence="9 10">DSM 17364</strain>
    </source>
</reference>
<dbReference type="PANTHER" id="PTHR43806">
    <property type="entry name" value="PEPTIDASE S8"/>
    <property type="match status" value="1"/>
</dbReference>
<dbReference type="PRINTS" id="PR00723">
    <property type="entry name" value="SUBTILISIN"/>
</dbReference>
<evidence type="ECO:0000256" key="6">
    <source>
        <dbReference type="PROSITE-ProRule" id="PRU01240"/>
    </source>
</evidence>
<feature type="active site" description="Charge relay system" evidence="5 6">
    <location>
        <position position="229"/>
    </location>
</feature>
<dbReference type="Pfam" id="PF00082">
    <property type="entry name" value="Peptidase_S8"/>
    <property type="match status" value="1"/>
</dbReference>
<dbReference type="InterPro" id="IPR015500">
    <property type="entry name" value="Peptidase_S8_subtilisin-rel"/>
</dbReference>
<feature type="domain" description="Peptidase S8/S53" evidence="8">
    <location>
        <begin position="220"/>
        <end position="463"/>
    </location>
</feature>
<dbReference type="InterPro" id="IPR022398">
    <property type="entry name" value="Peptidase_S8_His-AS"/>
</dbReference>
<keyword evidence="3 6" id="KW-0378">Hydrolase</keyword>
<dbReference type="InterPro" id="IPR000209">
    <property type="entry name" value="Peptidase_S8/S53_dom"/>
</dbReference>
<evidence type="ECO:0000256" key="3">
    <source>
        <dbReference type="ARBA" id="ARBA00022801"/>
    </source>
</evidence>
<proteinExistence type="inferred from homology"/>
<keyword evidence="4 6" id="KW-0720">Serine protease</keyword>
<dbReference type="AlphaFoldDB" id="A0A4Q8AE68"/>
<feature type="chain" id="PRO_5020880010" evidence="7">
    <location>
        <begin position="31"/>
        <end position="1127"/>
    </location>
</feature>
<evidence type="ECO:0000313" key="10">
    <source>
        <dbReference type="Proteomes" id="UP000292685"/>
    </source>
</evidence>
<name>A0A4Q8AE68_9MICC</name>
<keyword evidence="7" id="KW-0732">Signal</keyword>
<organism evidence="9 10">
    <name type="scientific">Zhihengliuella halotolerans</name>
    <dbReference type="NCBI Taxonomy" id="370736"/>
    <lineage>
        <taxon>Bacteria</taxon>
        <taxon>Bacillati</taxon>
        <taxon>Actinomycetota</taxon>
        <taxon>Actinomycetes</taxon>
        <taxon>Micrococcales</taxon>
        <taxon>Micrococcaceae</taxon>
        <taxon>Zhihengliuella</taxon>
    </lineage>
</organism>
<evidence type="ECO:0000256" key="2">
    <source>
        <dbReference type="ARBA" id="ARBA00022670"/>
    </source>
</evidence>
<dbReference type="GO" id="GO:0006508">
    <property type="term" value="P:proteolysis"/>
    <property type="evidence" value="ECO:0007669"/>
    <property type="project" value="UniProtKB-KW"/>
</dbReference>
<gene>
    <name evidence="9" type="ORF">EV380_2060</name>
</gene>
<comment type="caution">
    <text evidence="9">The sequence shown here is derived from an EMBL/GenBank/DDBJ whole genome shotgun (WGS) entry which is preliminary data.</text>
</comment>
<comment type="similarity">
    <text evidence="1 6">Belongs to the peptidase S8 family.</text>
</comment>
<dbReference type="OrthoDB" id="9813435at2"/>
<dbReference type="PROSITE" id="PS00137">
    <property type="entry name" value="SUBTILASE_HIS"/>
    <property type="match status" value="1"/>
</dbReference>
<keyword evidence="10" id="KW-1185">Reference proteome</keyword>
<accession>A0A4Q8AE68</accession>
<evidence type="ECO:0000259" key="8">
    <source>
        <dbReference type="Pfam" id="PF00082"/>
    </source>
</evidence>
<dbReference type="PROSITE" id="PS51892">
    <property type="entry name" value="SUBTILASE"/>
    <property type="match status" value="1"/>
</dbReference>
<dbReference type="EMBL" id="SHLA01000001">
    <property type="protein sequence ID" value="RZU62464.1"/>
    <property type="molecule type" value="Genomic_DNA"/>
</dbReference>
<dbReference type="InterPro" id="IPR023828">
    <property type="entry name" value="Peptidase_S8_Ser-AS"/>
</dbReference>